<protein>
    <recommendedName>
        <fullName evidence="2">DUF4382 domain-containing protein</fullName>
    </recommendedName>
</protein>
<reference evidence="4" key="1">
    <citation type="journal article" date="2019" name="Int. J. Syst. Evol. Microbiol.">
        <title>The Global Catalogue of Microorganisms (GCM) 10K type strain sequencing project: providing services to taxonomists for standard genome sequencing and annotation.</title>
        <authorList>
            <consortium name="The Broad Institute Genomics Platform"/>
            <consortium name="The Broad Institute Genome Sequencing Center for Infectious Disease"/>
            <person name="Wu L."/>
            <person name="Ma J."/>
        </authorList>
    </citation>
    <scope>NUCLEOTIDE SEQUENCE [LARGE SCALE GENOMIC DNA]</scope>
    <source>
        <strain evidence="4">JCM 15503</strain>
    </source>
</reference>
<feature type="chain" id="PRO_5046610495" description="DUF4382 domain-containing protein" evidence="1">
    <location>
        <begin position="20"/>
        <end position="448"/>
    </location>
</feature>
<dbReference type="PROSITE" id="PS51257">
    <property type="entry name" value="PROKAR_LIPOPROTEIN"/>
    <property type="match status" value="1"/>
</dbReference>
<name>A0ABP3VMB1_9BURK</name>
<accession>A0ABP3VMB1</accession>
<dbReference type="InterPro" id="IPR025491">
    <property type="entry name" value="DUF4382"/>
</dbReference>
<evidence type="ECO:0000259" key="2">
    <source>
        <dbReference type="Pfam" id="PF14321"/>
    </source>
</evidence>
<proteinExistence type="predicted"/>
<feature type="domain" description="DUF4382" evidence="2">
    <location>
        <begin position="41"/>
        <end position="196"/>
    </location>
</feature>
<evidence type="ECO:0000313" key="3">
    <source>
        <dbReference type="EMBL" id="GAA0759671.1"/>
    </source>
</evidence>
<dbReference type="EMBL" id="BAAAEW010000026">
    <property type="protein sequence ID" value="GAA0759671.1"/>
    <property type="molecule type" value="Genomic_DNA"/>
</dbReference>
<dbReference type="Proteomes" id="UP001500279">
    <property type="component" value="Unassembled WGS sequence"/>
</dbReference>
<gene>
    <name evidence="3" type="ORF">GCM10009107_41360</name>
</gene>
<feature type="signal peptide" evidence="1">
    <location>
        <begin position="1"/>
        <end position="19"/>
    </location>
</feature>
<keyword evidence="1" id="KW-0732">Signal</keyword>
<sequence length="448" mass="45335">MRTALARAAGLLTLSLAMASCGGGTGGNTPTQPDPGTTDRGGLSVSLVGSLPGRLSHVWVTVTGVALHTDANQAYAEHDSTWVRLQPTMPVTVDLVALGTAGGSVSLLSGLGIATGHYAQLRLLLAPTDGTLLPVAGSAGLSHNNEVERMLSDGGTQRLPLETSSTAPSLPVTSGATDIATDTATNLAVQLGAEEAVTWLNASATDGSTRSLLAGQPRAYGLASTGAIAGLVDMANVCGTAGAPPAGSCISKLEAHVLAPSADGSHLEWVRSVAVGASGAIGLYPLPPLAEVEVLVQGQNMRPLLLRKVAVDLAPLTAALLALIGDQTHPLPLSLATAAHTVQLASAAPADVRAMRAVQTLPGDRPRQRAAGWLDPSTGTWPVAQYWVDSDWDSITWDSGLSQVVTLATPQEGAGGGRLLLPASGSTAAQLGPMESAAARVWRLPAAP</sequence>
<evidence type="ECO:0000256" key="1">
    <source>
        <dbReference type="SAM" id="SignalP"/>
    </source>
</evidence>
<dbReference type="RefSeq" id="WP_231010048.1">
    <property type="nucleotide sequence ID" value="NZ_BAAAEW010000026.1"/>
</dbReference>
<organism evidence="3 4">
    <name type="scientific">Ideonella azotifigens</name>
    <dbReference type="NCBI Taxonomy" id="513160"/>
    <lineage>
        <taxon>Bacteria</taxon>
        <taxon>Pseudomonadati</taxon>
        <taxon>Pseudomonadota</taxon>
        <taxon>Betaproteobacteria</taxon>
        <taxon>Burkholderiales</taxon>
        <taxon>Sphaerotilaceae</taxon>
        <taxon>Ideonella</taxon>
    </lineage>
</organism>
<dbReference type="Pfam" id="PF14321">
    <property type="entry name" value="DUF4382"/>
    <property type="match status" value="1"/>
</dbReference>
<keyword evidence="4" id="KW-1185">Reference proteome</keyword>
<comment type="caution">
    <text evidence="3">The sequence shown here is derived from an EMBL/GenBank/DDBJ whole genome shotgun (WGS) entry which is preliminary data.</text>
</comment>
<evidence type="ECO:0000313" key="4">
    <source>
        <dbReference type="Proteomes" id="UP001500279"/>
    </source>
</evidence>